<dbReference type="Pfam" id="PF04081">
    <property type="entry name" value="DNA_pol_delta_4"/>
    <property type="match status" value="2"/>
</dbReference>
<protein>
    <recommendedName>
        <fullName evidence="4">Dna polymerase delta subunit 4</fullName>
    </recommendedName>
</protein>
<proteinExistence type="predicted"/>
<evidence type="ECO:0000256" key="1">
    <source>
        <dbReference type="SAM" id="MobiDB-lite"/>
    </source>
</evidence>
<gene>
    <name evidence="2" type="ORF">SLS55_001604</name>
</gene>
<dbReference type="GeneID" id="92005689"/>
<dbReference type="PANTHER" id="PTHR14303:SF0">
    <property type="entry name" value="DNA POLYMERASE DELTA SUBUNIT 4"/>
    <property type="match status" value="1"/>
</dbReference>
<evidence type="ECO:0008006" key="4">
    <source>
        <dbReference type="Google" id="ProtNLM"/>
    </source>
</evidence>
<evidence type="ECO:0000313" key="3">
    <source>
        <dbReference type="Proteomes" id="UP001430584"/>
    </source>
</evidence>
<feature type="region of interest" description="Disordered" evidence="1">
    <location>
        <begin position="1"/>
        <end position="97"/>
    </location>
</feature>
<name>A0ABR3CPS8_9PEZI</name>
<reference evidence="2 3" key="1">
    <citation type="submission" date="2024-02" db="EMBL/GenBank/DDBJ databases">
        <title>De novo assembly and annotation of 12 fungi associated with fruit tree decline syndrome in Ontario, Canada.</title>
        <authorList>
            <person name="Sulman M."/>
            <person name="Ellouze W."/>
            <person name="Ilyukhin E."/>
        </authorList>
    </citation>
    <scope>NUCLEOTIDE SEQUENCE [LARGE SCALE GENOMIC DNA]</scope>
    <source>
        <strain evidence="2 3">FDS-637</strain>
    </source>
</reference>
<dbReference type="EMBL" id="JAJVCZ030000002">
    <property type="protein sequence ID" value="KAL0262634.1"/>
    <property type="molecule type" value="Genomic_DNA"/>
</dbReference>
<dbReference type="RefSeq" id="XP_066635663.1">
    <property type="nucleotide sequence ID" value="XM_066773096.1"/>
</dbReference>
<feature type="compositionally biased region" description="Basic and acidic residues" evidence="1">
    <location>
        <begin position="83"/>
        <end position="97"/>
    </location>
</feature>
<sequence length="215" mass="24060">MPPKRRASGPQTRQATLAFHGASNRVTKPRGSPTGKAKATNKSKQDPILSESITETNLKAEADPEPTEPTTSELAIAQQSQKEAAKAKVSPEEKEASRITETQIKKYWKEKERARKAPRVHQQDVSLHEKVLREFDTSGQYGVSTTTTELCLTTFADTKQPCIGNARVKRWKRAHRLGMNPPIEVLAVLLKEGKENTKAQRAYVDELLRSRFVET</sequence>
<dbReference type="InterPro" id="IPR007218">
    <property type="entry name" value="DNA_pol_delta_4"/>
</dbReference>
<comment type="caution">
    <text evidence="2">The sequence shown here is derived from an EMBL/GenBank/DDBJ whole genome shotgun (WGS) entry which is preliminary data.</text>
</comment>
<evidence type="ECO:0000313" key="2">
    <source>
        <dbReference type="EMBL" id="KAL0262634.1"/>
    </source>
</evidence>
<accession>A0ABR3CPS8</accession>
<dbReference type="Proteomes" id="UP001430584">
    <property type="component" value="Unassembled WGS sequence"/>
</dbReference>
<organism evidence="2 3">
    <name type="scientific">Diplodia seriata</name>
    <dbReference type="NCBI Taxonomy" id="420778"/>
    <lineage>
        <taxon>Eukaryota</taxon>
        <taxon>Fungi</taxon>
        <taxon>Dikarya</taxon>
        <taxon>Ascomycota</taxon>
        <taxon>Pezizomycotina</taxon>
        <taxon>Dothideomycetes</taxon>
        <taxon>Dothideomycetes incertae sedis</taxon>
        <taxon>Botryosphaeriales</taxon>
        <taxon>Botryosphaeriaceae</taxon>
        <taxon>Diplodia</taxon>
    </lineage>
</organism>
<dbReference type="PANTHER" id="PTHR14303">
    <property type="entry name" value="DNA POLYMERASE DELTA SUBUNIT 4"/>
    <property type="match status" value="1"/>
</dbReference>
<keyword evidence="3" id="KW-1185">Reference proteome</keyword>